<keyword evidence="1" id="KW-0732">Signal</keyword>
<feature type="chain" id="PRO_5039398247" description="Surface layer protein A domain-containing protein" evidence="1">
    <location>
        <begin position="28"/>
        <end position="272"/>
    </location>
</feature>
<comment type="caution">
    <text evidence="2">The sequence shown here is derived from an EMBL/GenBank/DDBJ whole genome shotgun (WGS) entry which is preliminary data.</text>
</comment>
<dbReference type="RefSeq" id="WP_010624345.1">
    <property type="nucleotide sequence ID" value="NZ_AZFA01000012.1"/>
</dbReference>
<dbReference type="PATRIC" id="fig|1423815.3.peg.438"/>
<sequence>MKMKKIVTTLVTASSLAFVGISASNVAGTAAVQAASTSTVDLQSTVIYVNNASGAPVYTTPSNEGQVGATGQYLGQGTAWASNKAIKVGNTTYYQVGNGQWLSSADVSFDAPITSMNKTMYVNGNGGGVNLYSSAKNGSYVGSVQDGVAYPVYASTTDANGQVWYDLGNNSWINGQYMTDNKPAQKVTMSATAYDPAVLGSSMGYSGVAANLSKYPKGTQLKITLSDGTVLNRTVNDTGTFAYSNPNQLDIAMPNSQALQFGRQSISVQVVG</sequence>
<evidence type="ECO:0000313" key="2">
    <source>
        <dbReference type="EMBL" id="KRL66693.1"/>
    </source>
</evidence>
<keyword evidence="3" id="KW-1185">Reference proteome</keyword>
<gene>
    <name evidence="2" type="ORF">FC27_GL000431</name>
</gene>
<dbReference type="Proteomes" id="UP000051647">
    <property type="component" value="Unassembled WGS sequence"/>
</dbReference>
<accession>A0A0R1SK81</accession>
<dbReference type="STRING" id="1423815.FC27_GL000431"/>
<name>A0A0R1SK81_9LACO</name>
<dbReference type="EMBL" id="AZFA01000012">
    <property type="protein sequence ID" value="KRL66693.1"/>
    <property type="molecule type" value="Genomic_DNA"/>
</dbReference>
<dbReference type="AlphaFoldDB" id="A0A0R1SK81"/>
<evidence type="ECO:0008006" key="4">
    <source>
        <dbReference type="Google" id="ProtNLM"/>
    </source>
</evidence>
<evidence type="ECO:0000313" key="3">
    <source>
        <dbReference type="Proteomes" id="UP000051647"/>
    </source>
</evidence>
<dbReference type="OrthoDB" id="2080739at2"/>
<proteinExistence type="predicted"/>
<evidence type="ECO:0000256" key="1">
    <source>
        <dbReference type="SAM" id="SignalP"/>
    </source>
</evidence>
<dbReference type="eggNOG" id="COG3103">
    <property type="taxonomic scope" value="Bacteria"/>
</dbReference>
<feature type="signal peptide" evidence="1">
    <location>
        <begin position="1"/>
        <end position="27"/>
    </location>
</feature>
<reference evidence="2 3" key="1">
    <citation type="journal article" date="2015" name="Genome Announc.">
        <title>Expanding the biotechnology potential of lactobacilli through comparative genomics of 213 strains and associated genera.</title>
        <authorList>
            <person name="Sun Z."/>
            <person name="Harris H.M."/>
            <person name="McCann A."/>
            <person name="Guo C."/>
            <person name="Argimon S."/>
            <person name="Zhang W."/>
            <person name="Yang X."/>
            <person name="Jeffery I.B."/>
            <person name="Cooney J.C."/>
            <person name="Kagawa T.F."/>
            <person name="Liu W."/>
            <person name="Song Y."/>
            <person name="Salvetti E."/>
            <person name="Wrobel A."/>
            <person name="Rasinkangas P."/>
            <person name="Parkhill J."/>
            <person name="Rea M.C."/>
            <person name="O'Sullivan O."/>
            <person name="Ritari J."/>
            <person name="Douillard F.P."/>
            <person name="Paul Ross R."/>
            <person name="Yang R."/>
            <person name="Briner A.E."/>
            <person name="Felis G.E."/>
            <person name="de Vos W.M."/>
            <person name="Barrangou R."/>
            <person name="Klaenhammer T.R."/>
            <person name="Caufield P.W."/>
            <person name="Cui Y."/>
            <person name="Zhang H."/>
            <person name="O'Toole P.W."/>
        </authorList>
    </citation>
    <scope>NUCLEOTIDE SEQUENCE [LARGE SCALE GENOMIC DNA]</scope>
    <source>
        <strain evidence="2 3">DSM 14857</strain>
    </source>
</reference>
<protein>
    <recommendedName>
        <fullName evidence="4">Surface layer protein A domain-containing protein</fullName>
    </recommendedName>
</protein>
<organism evidence="2 3">
    <name type="scientific">Companilactobacillus versmoldensis DSM 14857 = KCTC 3814</name>
    <dbReference type="NCBI Taxonomy" id="1423815"/>
    <lineage>
        <taxon>Bacteria</taxon>
        <taxon>Bacillati</taxon>
        <taxon>Bacillota</taxon>
        <taxon>Bacilli</taxon>
        <taxon>Lactobacillales</taxon>
        <taxon>Lactobacillaceae</taxon>
        <taxon>Companilactobacillus</taxon>
    </lineage>
</organism>